<proteinExistence type="predicted"/>
<name>C5LY47_PERM5</name>
<dbReference type="EMBL" id="GG686772">
    <property type="protein sequence ID" value="EEQ98377.1"/>
    <property type="molecule type" value="Genomic_DNA"/>
</dbReference>
<accession>C5LY47</accession>
<evidence type="ECO:0000313" key="1">
    <source>
        <dbReference type="EMBL" id="EEQ98377.1"/>
    </source>
</evidence>
<dbReference type="GeneID" id="9040845"/>
<keyword evidence="2" id="KW-1185">Reference proteome</keyword>
<dbReference type="RefSeq" id="XP_002765660.1">
    <property type="nucleotide sequence ID" value="XM_002765614.1"/>
</dbReference>
<evidence type="ECO:0000313" key="2">
    <source>
        <dbReference type="Proteomes" id="UP000007800"/>
    </source>
</evidence>
<dbReference type="InParanoid" id="C5LY47"/>
<sequence length="82" mass="8829">MALYKAREYKIKQREDASEPELGSLEAFLNPPPHTEAVELDKTELDEAVDSQWELTSGSPALGIVLGQTAIMLGLSVASGVD</sequence>
<reference evidence="1 2" key="1">
    <citation type="submission" date="2008-07" db="EMBL/GenBank/DDBJ databases">
        <authorList>
            <person name="El-Sayed N."/>
            <person name="Caler E."/>
            <person name="Inman J."/>
            <person name="Amedeo P."/>
            <person name="Hass B."/>
            <person name="Wortman J."/>
        </authorList>
    </citation>
    <scope>NUCLEOTIDE SEQUENCE [LARGE SCALE GENOMIC DNA]</scope>
    <source>
        <strain evidence="2">ATCC 50983 / TXsc</strain>
    </source>
</reference>
<dbReference type="AlphaFoldDB" id="C5LY47"/>
<gene>
    <name evidence="1" type="ORF">Pmar_PMAR013726</name>
</gene>
<organism evidence="2">
    <name type="scientific">Perkinsus marinus (strain ATCC 50983 / TXsc)</name>
    <dbReference type="NCBI Taxonomy" id="423536"/>
    <lineage>
        <taxon>Eukaryota</taxon>
        <taxon>Sar</taxon>
        <taxon>Alveolata</taxon>
        <taxon>Perkinsozoa</taxon>
        <taxon>Perkinsea</taxon>
        <taxon>Perkinsida</taxon>
        <taxon>Perkinsidae</taxon>
        <taxon>Perkinsus</taxon>
    </lineage>
</organism>
<protein>
    <submittedName>
        <fullName evidence="1">Uncharacterized protein</fullName>
    </submittedName>
</protein>
<dbReference type="Proteomes" id="UP000007800">
    <property type="component" value="Unassembled WGS sequence"/>
</dbReference>